<comment type="function">
    <text evidence="14 19">Bifunctional enzyme that catalyzes the epimerization of the S- and R-forms of NAD(P)HX and the dehydration of the S-form of NAD(P)HX at the expense of ADP, which is converted to AMP. This allows the repair of both epimers of NAD(P)HX, a damaged form of NAD(P)H that is a result of enzymatic or heat-dependent hydration.</text>
</comment>
<comment type="cofactor">
    <cofactor evidence="17">
        <name>Mg(2+)</name>
        <dbReference type="ChEBI" id="CHEBI:18420"/>
    </cofactor>
</comment>
<keyword evidence="12 17" id="KW-0456">Lyase</keyword>
<reference evidence="22" key="1">
    <citation type="submission" date="2022-09" db="EMBL/GenBank/DDBJ databases">
        <title>Tahibacter sp. nov., isolated from a fresh water.</title>
        <authorList>
            <person name="Baek J.H."/>
            <person name="Lee J.K."/>
            <person name="Kim J.M."/>
            <person name="Jeon C.O."/>
        </authorList>
    </citation>
    <scope>NUCLEOTIDE SEQUENCE</scope>
    <source>
        <strain evidence="22">W38</strain>
    </source>
</reference>
<dbReference type="HAMAP" id="MF_01965">
    <property type="entry name" value="NADHX_dehydratase"/>
    <property type="match status" value="1"/>
</dbReference>
<comment type="cofactor">
    <cofactor evidence="18 19">
        <name>K(+)</name>
        <dbReference type="ChEBI" id="CHEBI:29103"/>
    </cofactor>
    <text evidence="18 19">Binds 1 potassium ion per subunit.</text>
</comment>
<evidence type="ECO:0000256" key="16">
    <source>
        <dbReference type="ARBA" id="ARBA00049209"/>
    </source>
</evidence>
<keyword evidence="6 17" id="KW-0547">Nucleotide-binding</keyword>
<evidence type="ECO:0000256" key="10">
    <source>
        <dbReference type="ARBA" id="ARBA00023027"/>
    </source>
</evidence>
<dbReference type="Pfam" id="PF03853">
    <property type="entry name" value="YjeF_N"/>
    <property type="match status" value="1"/>
</dbReference>
<dbReference type="PROSITE" id="PS51383">
    <property type="entry name" value="YJEF_C_3"/>
    <property type="match status" value="1"/>
</dbReference>
<dbReference type="SUPFAM" id="SSF64153">
    <property type="entry name" value="YjeF N-terminal domain-like"/>
    <property type="match status" value="1"/>
</dbReference>
<dbReference type="InterPro" id="IPR036652">
    <property type="entry name" value="YjeF_N_dom_sf"/>
</dbReference>
<comment type="catalytic activity">
    <reaction evidence="2 18 19">
        <text>(6R)-NADPHX = (6S)-NADPHX</text>
        <dbReference type="Rhea" id="RHEA:32227"/>
        <dbReference type="ChEBI" id="CHEBI:64076"/>
        <dbReference type="ChEBI" id="CHEBI:64077"/>
        <dbReference type="EC" id="5.1.99.6"/>
    </reaction>
</comment>
<accession>A0ABY6BBJ1</accession>
<evidence type="ECO:0000256" key="11">
    <source>
        <dbReference type="ARBA" id="ARBA00023235"/>
    </source>
</evidence>
<gene>
    <name evidence="18" type="primary">nnrE</name>
    <name evidence="17" type="synonym">nnrD</name>
    <name evidence="22" type="ORF">N4264_19420</name>
</gene>
<dbReference type="PANTHER" id="PTHR12592">
    <property type="entry name" value="ATP-DEPENDENT (S)-NAD(P)H-HYDRATE DEHYDRATASE FAMILY MEMBER"/>
    <property type="match status" value="1"/>
</dbReference>
<evidence type="ECO:0000256" key="17">
    <source>
        <dbReference type="HAMAP-Rule" id="MF_01965"/>
    </source>
</evidence>
<evidence type="ECO:0000256" key="6">
    <source>
        <dbReference type="ARBA" id="ARBA00022741"/>
    </source>
</evidence>
<keyword evidence="8 17" id="KW-0521">NADP</keyword>
<evidence type="ECO:0000256" key="18">
    <source>
        <dbReference type="HAMAP-Rule" id="MF_01966"/>
    </source>
</evidence>
<dbReference type="EC" id="4.2.1.136" evidence="19"/>
<feature type="binding site" evidence="18">
    <location>
        <position position="127"/>
    </location>
    <ligand>
        <name>K(+)</name>
        <dbReference type="ChEBI" id="CHEBI:29103"/>
    </ligand>
</feature>
<dbReference type="PROSITE" id="PS51385">
    <property type="entry name" value="YJEF_N"/>
    <property type="match status" value="1"/>
</dbReference>
<evidence type="ECO:0000256" key="1">
    <source>
        <dbReference type="ARBA" id="ARBA00000013"/>
    </source>
</evidence>
<dbReference type="InterPro" id="IPR030677">
    <property type="entry name" value="Nnr"/>
</dbReference>
<evidence type="ECO:0000313" key="23">
    <source>
        <dbReference type="Proteomes" id="UP001064632"/>
    </source>
</evidence>
<evidence type="ECO:0000256" key="4">
    <source>
        <dbReference type="ARBA" id="ARBA00009524"/>
    </source>
</evidence>
<evidence type="ECO:0000256" key="7">
    <source>
        <dbReference type="ARBA" id="ARBA00022840"/>
    </source>
</evidence>
<feature type="binding site" evidence="17">
    <location>
        <position position="369"/>
    </location>
    <ligand>
        <name>(6S)-NADPHX</name>
        <dbReference type="ChEBI" id="CHEBI:64076"/>
    </ligand>
</feature>
<comment type="similarity">
    <text evidence="4 19">In the C-terminal section; belongs to the NnrD/CARKD family.</text>
</comment>
<organism evidence="22 23">
    <name type="scientific">Tahibacter amnicola</name>
    <dbReference type="NCBI Taxonomy" id="2976241"/>
    <lineage>
        <taxon>Bacteria</taxon>
        <taxon>Pseudomonadati</taxon>
        <taxon>Pseudomonadota</taxon>
        <taxon>Gammaproteobacteria</taxon>
        <taxon>Lysobacterales</taxon>
        <taxon>Rhodanobacteraceae</taxon>
        <taxon>Tahibacter</taxon>
    </lineage>
</organism>
<keyword evidence="10 17" id="KW-0520">NAD</keyword>
<dbReference type="InterPro" id="IPR017953">
    <property type="entry name" value="Carbohydrate_kinase_pred_CS"/>
</dbReference>
<evidence type="ECO:0000256" key="8">
    <source>
        <dbReference type="ARBA" id="ARBA00022857"/>
    </source>
</evidence>
<dbReference type="Gene3D" id="3.40.1190.20">
    <property type="match status" value="1"/>
</dbReference>
<dbReference type="RefSeq" id="WP_261693887.1">
    <property type="nucleotide sequence ID" value="NZ_CP104694.1"/>
</dbReference>
<dbReference type="EC" id="5.1.99.6" evidence="19"/>
<feature type="domain" description="YjeF N-terminal" evidence="21">
    <location>
        <begin position="16"/>
        <end position="217"/>
    </location>
</feature>
<dbReference type="HAMAP" id="MF_01966">
    <property type="entry name" value="NADHX_epimerase"/>
    <property type="match status" value="1"/>
</dbReference>
<feature type="binding site" evidence="18">
    <location>
        <begin position="64"/>
        <end position="68"/>
    </location>
    <ligand>
        <name>(6S)-NADPHX</name>
        <dbReference type="ChEBI" id="CHEBI:64076"/>
    </ligand>
</feature>
<feature type="binding site" evidence="17">
    <location>
        <position position="322"/>
    </location>
    <ligand>
        <name>(6S)-NADPHX</name>
        <dbReference type="ChEBI" id="CHEBI:64076"/>
    </ligand>
</feature>
<dbReference type="Gene3D" id="3.40.50.10260">
    <property type="entry name" value="YjeF N-terminal domain"/>
    <property type="match status" value="1"/>
</dbReference>
<dbReference type="InterPro" id="IPR000631">
    <property type="entry name" value="CARKD"/>
</dbReference>
<comment type="catalytic activity">
    <reaction evidence="1 18 19">
        <text>(6R)-NADHX = (6S)-NADHX</text>
        <dbReference type="Rhea" id="RHEA:32215"/>
        <dbReference type="ChEBI" id="CHEBI:64074"/>
        <dbReference type="ChEBI" id="CHEBI:64075"/>
        <dbReference type="EC" id="5.1.99.6"/>
    </reaction>
</comment>
<evidence type="ECO:0000256" key="5">
    <source>
        <dbReference type="ARBA" id="ARBA00022723"/>
    </source>
</evidence>
<evidence type="ECO:0000256" key="13">
    <source>
        <dbReference type="ARBA" id="ARBA00023268"/>
    </source>
</evidence>
<dbReference type="Pfam" id="PF01256">
    <property type="entry name" value="Carb_kinase"/>
    <property type="match status" value="1"/>
</dbReference>
<protein>
    <recommendedName>
        <fullName evidence="19">Bifunctional NAD(P)H-hydrate repair enzyme</fullName>
    </recommendedName>
    <alternativeName>
        <fullName evidence="19">Nicotinamide nucleotide repair protein</fullName>
    </alternativeName>
    <domain>
        <recommendedName>
            <fullName evidence="19">ADP-dependent (S)-NAD(P)H-hydrate dehydratase</fullName>
            <ecNumber evidence="19">4.2.1.136</ecNumber>
        </recommendedName>
        <alternativeName>
            <fullName evidence="19">ADP-dependent NAD(P)HX dehydratase</fullName>
        </alternativeName>
    </domain>
    <domain>
        <recommendedName>
            <fullName evidence="19">NAD(P)H-hydrate epimerase</fullName>
            <ecNumber evidence="19">5.1.99.6</ecNumber>
        </recommendedName>
    </domain>
</protein>
<dbReference type="InterPro" id="IPR029056">
    <property type="entry name" value="Ribokinase-like"/>
</dbReference>
<dbReference type="PIRSF" id="PIRSF017184">
    <property type="entry name" value="Nnr"/>
    <property type="match status" value="1"/>
</dbReference>
<feature type="binding site" evidence="18">
    <location>
        <position position="160"/>
    </location>
    <ligand>
        <name>(6S)-NADPHX</name>
        <dbReference type="ChEBI" id="CHEBI:64076"/>
    </ligand>
</feature>
<dbReference type="NCBIfam" id="TIGR00196">
    <property type="entry name" value="yjeF_cterm"/>
    <property type="match status" value="1"/>
</dbReference>
<feature type="binding site" evidence="18">
    <location>
        <position position="65"/>
    </location>
    <ligand>
        <name>K(+)</name>
        <dbReference type="ChEBI" id="CHEBI:29103"/>
    </ligand>
</feature>
<feature type="binding site" evidence="17">
    <location>
        <begin position="406"/>
        <end position="410"/>
    </location>
    <ligand>
        <name>AMP</name>
        <dbReference type="ChEBI" id="CHEBI:456215"/>
    </ligand>
</feature>
<proteinExistence type="inferred from homology"/>
<keyword evidence="13" id="KW-0511">Multifunctional enzyme</keyword>
<feature type="binding site" evidence="17">
    <location>
        <position position="436"/>
    </location>
    <ligand>
        <name>(6S)-NADPHX</name>
        <dbReference type="ChEBI" id="CHEBI:64076"/>
    </ligand>
</feature>
<evidence type="ECO:0000256" key="9">
    <source>
        <dbReference type="ARBA" id="ARBA00022958"/>
    </source>
</evidence>
<evidence type="ECO:0000256" key="2">
    <source>
        <dbReference type="ARBA" id="ARBA00000909"/>
    </source>
</evidence>
<dbReference type="PANTHER" id="PTHR12592:SF0">
    <property type="entry name" value="ATP-DEPENDENT (S)-NAD(P)H-HYDRATE DEHYDRATASE"/>
    <property type="match status" value="1"/>
</dbReference>
<feature type="binding site" evidence="17">
    <location>
        <position position="435"/>
    </location>
    <ligand>
        <name>AMP</name>
        <dbReference type="ChEBI" id="CHEBI:456215"/>
    </ligand>
</feature>
<comment type="caution">
    <text evidence="18">Lacks conserved residue(s) required for the propagation of feature annotation.</text>
</comment>
<evidence type="ECO:0000256" key="15">
    <source>
        <dbReference type="ARBA" id="ARBA00048238"/>
    </source>
</evidence>
<dbReference type="PROSITE" id="PS01050">
    <property type="entry name" value="YJEF_C_2"/>
    <property type="match status" value="1"/>
</dbReference>
<name>A0ABY6BBJ1_9GAMM</name>
<dbReference type="Proteomes" id="UP001064632">
    <property type="component" value="Chromosome"/>
</dbReference>
<dbReference type="EMBL" id="CP104694">
    <property type="protein sequence ID" value="UXI66907.1"/>
    <property type="molecule type" value="Genomic_DNA"/>
</dbReference>
<keyword evidence="23" id="KW-1185">Reference proteome</keyword>
<dbReference type="SUPFAM" id="SSF53613">
    <property type="entry name" value="Ribokinase-like"/>
    <property type="match status" value="1"/>
</dbReference>
<sequence>MNPASPTAALYTTGQMRRIDAYAIEALGVSGPELMRRAAQGALEVVLSRWGGASRIVVCCGPGKNGGDGYWLAYLLRELGRNVSVIALGEPADPDAAQAREAFREIGGIIDAFDEESNLGSPDIFVDALLGIGLTRPVEGAAALLVERINHSGIPVLALDIPSGLSADTGARMGACVSATATVSFIGWKRGLFTGAGPEVSGSRQLATLNLPAAVFEAESAGAYIMGPECTAGLGLRARDAHKGLFGHVLAIGGDHGMGGAIRLAAEAALRCGAGLVSVATREEHVPGLLAARPELMANAVSGQQELDPLLKRANVIALGPGLGIRAWGHSLWHRALESGKPVVLDADALNLLALHPRTFEGPAVLTPHPGEAARLLGTTVTEIQANRYAAVRAIADRFNAVVVLKGAGSLITAAEESIAVCPWGNPGMASGGMGDVLTGVIAALIAQGMPGPEAARLGSAVHARAGDMAAREGQRGLLASDLFGHFRQLLNGLAND</sequence>
<comment type="function">
    <text evidence="18">Catalyzes the epimerization of the S- and R-forms of NAD(P)HX, a damaged form of NAD(P)H that is a result of enzymatic or heat-dependent hydration. This is a prerequisite for the S-specific NAD(P)H-hydrate dehydratase to allow the repair of both epimers of NAD(P)HX.</text>
</comment>
<evidence type="ECO:0000313" key="22">
    <source>
        <dbReference type="EMBL" id="UXI66907.1"/>
    </source>
</evidence>
<comment type="catalytic activity">
    <reaction evidence="16 17 19">
        <text>(6S)-NADPHX + ADP = AMP + phosphate + NADPH + H(+)</text>
        <dbReference type="Rhea" id="RHEA:32235"/>
        <dbReference type="ChEBI" id="CHEBI:15378"/>
        <dbReference type="ChEBI" id="CHEBI:43474"/>
        <dbReference type="ChEBI" id="CHEBI:57783"/>
        <dbReference type="ChEBI" id="CHEBI:64076"/>
        <dbReference type="ChEBI" id="CHEBI:456215"/>
        <dbReference type="ChEBI" id="CHEBI:456216"/>
        <dbReference type="EC" id="4.2.1.136"/>
    </reaction>
</comment>
<dbReference type="CDD" id="cd01171">
    <property type="entry name" value="YXKO-related"/>
    <property type="match status" value="1"/>
</dbReference>
<comment type="catalytic activity">
    <reaction evidence="15 17 19">
        <text>(6S)-NADHX + ADP = AMP + phosphate + NADH + H(+)</text>
        <dbReference type="Rhea" id="RHEA:32223"/>
        <dbReference type="ChEBI" id="CHEBI:15378"/>
        <dbReference type="ChEBI" id="CHEBI:43474"/>
        <dbReference type="ChEBI" id="CHEBI:57945"/>
        <dbReference type="ChEBI" id="CHEBI:64074"/>
        <dbReference type="ChEBI" id="CHEBI:456215"/>
        <dbReference type="ChEBI" id="CHEBI:456216"/>
        <dbReference type="EC" id="4.2.1.136"/>
    </reaction>
</comment>
<dbReference type="NCBIfam" id="TIGR00197">
    <property type="entry name" value="yjeF_nterm"/>
    <property type="match status" value="1"/>
</dbReference>
<feature type="binding site" evidence="18">
    <location>
        <position position="163"/>
    </location>
    <ligand>
        <name>K(+)</name>
        <dbReference type="ChEBI" id="CHEBI:29103"/>
    </ligand>
</feature>
<comment type="subunit">
    <text evidence="17">Homotetramer.</text>
</comment>
<keyword evidence="9 18" id="KW-0630">Potassium</keyword>
<evidence type="ECO:0000259" key="20">
    <source>
        <dbReference type="PROSITE" id="PS51383"/>
    </source>
</evidence>
<feature type="binding site" evidence="18">
    <location>
        <begin position="131"/>
        <end position="137"/>
    </location>
    <ligand>
        <name>(6S)-NADPHX</name>
        <dbReference type="ChEBI" id="CHEBI:64076"/>
    </ligand>
</feature>
<feature type="binding site" evidence="17">
    <location>
        <position position="261"/>
    </location>
    <ligand>
        <name>(6S)-NADPHX</name>
        <dbReference type="ChEBI" id="CHEBI:64076"/>
    </ligand>
</feature>
<keyword evidence="7 17" id="KW-0067">ATP-binding</keyword>
<evidence type="ECO:0000256" key="12">
    <source>
        <dbReference type="ARBA" id="ARBA00023239"/>
    </source>
</evidence>
<keyword evidence="5 18" id="KW-0479">Metal-binding</keyword>
<comment type="similarity">
    <text evidence="17">Belongs to the NnrD/CARKD family.</text>
</comment>
<comment type="similarity">
    <text evidence="18">Belongs to the NnrE/AIBP family.</text>
</comment>
<evidence type="ECO:0000256" key="3">
    <source>
        <dbReference type="ARBA" id="ARBA00006001"/>
    </source>
</evidence>
<evidence type="ECO:0000259" key="21">
    <source>
        <dbReference type="PROSITE" id="PS51385"/>
    </source>
</evidence>
<keyword evidence="11 18" id="KW-0413">Isomerase</keyword>
<evidence type="ECO:0000256" key="14">
    <source>
        <dbReference type="ARBA" id="ARBA00025153"/>
    </source>
</evidence>
<comment type="function">
    <text evidence="17">Catalyzes the dehydration of the S-form of NAD(P)HX at the expense of ADP, which is converted to AMP. Together with NAD(P)HX epimerase, which catalyzes the epimerization of the S- and R-forms, the enzyme allows the repair of both epimers of NAD(P)HX, a damaged form of NAD(P)H that is a result of enzymatic or heat-dependent hydration.</text>
</comment>
<feature type="domain" description="YjeF C-terminal" evidence="20">
    <location>
        <begin position="226"/>
        <end position="494"/>
    </location>
</feature>
<comment type="similarity">
    <text evidence="3 19">In the N-terminal section; belongs to the NnrE/AIBP family.</text>
</comment>
<dbReference type="InterPro" id="IPR004443">
    <property type="entry name" value="YjeF_N_dom"/>
</dbReference>
<evidence type="ECO:0000256" key="19">
    <source>
        <dbReference type="PIRNR" id="PIRNR017184"/>
    </source>
</evidence>